<sequence length="515" mass="59954">MPVHQTKSLNVFKTSYKVVRENSNEIYKGFGFKHLSDATQYYVHQDNESFKGTTTLCQPIGEALLLFATMVQSMESGEAVGDYFVKEDREVVCLDLHVPEDYREKGVVAQSIHRYRARSIGTKVEISAYDERGRWLEGDMSHLRPLYKLLPVFMVLLAREMESSEEFRKMMEEFVETPGVDVFVNLHEDFYQNNKMKRYEIEYRNLDDMQTQDYLSYRQTYRVILENKKQANKVRKVDIQPFSEDRFSEEQKRWIPCLGEEFVLPENLRSLCNAISSGDMRTVLFQGPSGTGKTMSCKLISQAIGLPIMEIINCTENLDEFVLGKYIPYEDRIVFKESYVTKAIRSGGAVVFEEINFAKPQYLSFLNSLLDDNGFVRLDNGDIVKRHESFRFFATMNMGYFGTRELNQALYNRFHAIVEIAALSDEAILRMLRTRVPQCEPVSEKMIQVYHKLKKKVEAEELDVVLSPRNLENWARLAKYEGYIQAAEKTILPIAKCDRALEETIRGILRLYKWE</sequence>
<dbReference type="InterPro" id="IPR027417">
    <property type="entry name" value="P-loop_NTPase"/>
</dbReference>
<name>A0ABV9QQ25_9FIRM</name>
<keyword evidence="2" id="KW-0067">ATP-binding</keyword>
<evidence type="ECO:0000259" key="3">
    <source>
        <dbReference type="SMART" id="SM00382"/>
    </source>
</evidence>
<evidence type="ECO:0000256" key="1">
    <source>
        <dbReference type="ARBA" id="ARBA00022741"/>
    </source>
</evidence>
<dbReference type="InterPro" id="IPR003593">
    <property type="entry name" value="AAA+_ATPase"/>
</dbReference>
<dbReference type="RefSeq" id="WP_379788317.1">
    <property type="nucleotide sequence ID" value="NZ_JBHSHL010000023.1"/>
</dbReference>
<protein>
    <submittedName>
        <fullName evidence="4">AAA family ATPase</fullName>
    </submittedName>
</protein>
<gene>
    <name evidence="4" type="ORF">ACFO4R_06815</name>
</gene>
<dbReference type="Proteomes" id="UP001595916">
    <property type="component" value="Unassembled WGS sequence"/>
</dbReference>
<dbReference type="Gene3D" id="3.40.50.300">
    <property type="entry name" value="P-loop containing nucleotide triphosphate hydrolases"/>
    <property type="match status" value="1"/>
</dbReference>
<dbReference type="SUPFAM" id="SSF52540">
    <property type="entry name" value="P-loop containing nucleoside triphosphate hydrolases"/>
    <property type="match status" value="1"/>
</dbReference>
<comment type="caution">
    <text evidence="4">The sequence shown here is derived from an EMBL/GenBank/DDBJ whole genome shotgun (WGS) entry which is preliminary data.</text>
</comment>
<dbReference type="InterPro" id="IPR011704">
    <property type="entry name" value="ATPase_dyneun-rel_AAA"/>
</dbReference>
<evidence type="ECO:0000313" key="4">
    <source>
        <dbReference type="EMBL" id="MFC4804794.1"/>
    </source>
</evidence>
<dbReference type="SMART" id="SM00382">
    <property type="entry name" value="AAA"/>
    <property type="match status" value="1"/>
</dbReference>
<organism evidence="4 5">
    <name type="scientific">Filifactor villosus</name>
    <dbReference type="NCBI Taxonomy" id="29374"/>
    <lineage>
        <taxon>Bacteria</taxon>
        <taxon>Bacillati</taxon>
        <taxon>Bacillota</taxon>
        <taxon>Clostridia</taxon>
        <taxon>Peptostreptococcales</taxon>
        <taxon>Filifactoraceae</taxon>
        <taxon>Filifactor</taxon>
    </lineage>
</organism>
<dbReference type="CDD" id="cd00009">
    <property type="entry name" value="AAA"/>
    <property type="match status" value="1"/>
</dbReference>
<keyword evidence="5" id="KW-1185">Reference proteome</keyword>
<dbReference type="PANTHER" id="PTHR48103:SF2">
    <property type="entry name" value="MIDASIN"/>
    <property type="match status" value="1"/>
</dbReference>
<keyword evidence="1" id="KW-0547">Nucleotide-binding</keyword>
<evidence type="ECO:0000256" key="2">
    <source>
        <dbReference type="ARBA" id="ARBA00022840"/>
    </source>
</evidence>
<accession>A0ABV9QQ25</accession>
<dbReference type="PANTHER" id="PTHR48103">
    <property type="entry name" value="MIDASIN-RELATED"/>
    <property type="match status" value="1"/>
</dbReference>
<dbReference type="EMBL" id="JBHSHL010000023">
    <property type="protein sequence ID" value="MFC4804794.1"/>
    <property type="molecule type" value="Genomic_DNA"/>
</dbReference>
<dbReference type="Pfam" id="PF07728">
    <property type="entry name" value="AAA_5"/>
    <property type="match status" value="1"/>
</dbReference>
<evidence type="ECO:0000313" key="5">
    <source>
        <dbReference type="Proteomes" id="UP001595916"/>
    </source>
</evidence>
<feature type="domain" description="AAA+ ATPase" evidence="3">
    <location>
        <begin position="279"/>
        <end position="424"/>
    </location>
</feature>
<reference evidence="5" key="1">
    <citation type="journal article" date="2019" name="Int. J. Syst. Evol. Microbiol.">
        <title>The Global Catalogue of Microorganisms (GCM) 10K type strain sequencing project: providing services to taxonomists for standard genome sequencing and annotation.</title>
        <authorList>
            <consortium name="The Broad Institute Genomics Platform"/>
            <consortium name="The Broad Institute Genome Sequencing Center for Infectious Disease"/>
            <person name="Wu L."/>
            <person name="Ma J."/>
        </authorList>
    </citation>
    <scope>NUCLEOTIDE SEQUENCE [LARGE SCALE GENOMIC DNA]</scope>
    <source>
        <strain evidence="5">CCUG 46385</strain>
    </source>
</reference>
<proteinExistence type="predicted"/>